<dbReference type="Pfam" id="PF13439">
    <property type="entry name" value="Glyco_transf_4"/>
    <property type="match status" value="1"/>
</dbReference>
<dbReference type="InterPro" id="IPR028098">
    <property type="entry name" value="Glyco_trans_4-like_N"/>
</dbReference>
<dbReference type="RefSeq" id="WP_345926095.1">
    <property type="nucleotide sequence ID" value="NZ_JBDIVF010000003.1"/>
</dbReference>
<organism evidence="2 3">
    <name type="scientific">Uliginosibacterium paludis</name>
    <dbReference type="NCBI Taxonomy" id="1615952"/>
    <lineage>
        <taxon>Bacteria</taxon>
        <taxon>Pseudomonadati</taxon>
        <taxon>Pseudomonadota</taxon>
        <taxon>Betaproteobacteria</taxon>
        <taxon>Rhodocyclales</taxon>
        <taxon>Zoogloeaceae</taxon>
        <taxon>Uliginosibacterium</taxon>
    </lineage>
</organism>
<dbReference type="Proteomes" id="UP001548590">
    <property type="component" value="Unassembled WGS sequence"/>
</dbReference>
<dbReference type="EMBL" id="JBEWLZ010000001">
    <property type="protein sequence ID" value="MET1488198.1"/>
    <property type="molecule type" value="Genomic_DNA"/>
</dbReference>
<dbReference type="Gene3D" id="3.40.50.2000">
    <property type="entry name" value="Glycogen Phosphorylase B"/>
    <property type="match status" value="2"/>
</dbReference>
<keyword evidence="2" id="KW-0808">Transferase</keyword>
<dbReference type="Pfam" id="PF13692">
    <property type="entry name" value="Glyco_trans_1_4"/>
    <property type="match status" value="1"/>
</dbReference>
<dbReference type="PANTHER" id="PTHR12526">
    <property type="entry name" value="GLYCOSYLTRANSFERASE"/>
    <property type="match status" value="1"/>
</dbReference>
<name>A0ABV2CJZ5_9RHOO</name>
<dbReference type="SUPFAM" id="SSF53756">
    <property type="entry name" value="UDP-Glycosyltransferase/glycogen phosphorylase"/>
    <property type="match status" value="1"/>
</dbReference>
<proteinExistence type="predicted"/>
<dbReference type="EC" id="2.4.-.-" evidence="2"/>
<gene>
    <name evidence="2" type="ORF">ABVT11_00050</name>
</gene>
<evidence type="ECO:0000313" key="3">
    <source>
        <dbReference type="Proteomes" id="UP001548590"/>
    </source>
</evidence>
<keyword evidence="2" id="KW-0328">Glycosyltransferase</keyword>
<accession>A0ABV2CJZ5</accession>
<comment type="caution">
    <text evidence="2">The sequence shown here is derived from an EMBL/GenBank/DDBJ whole genome shotgun (WGS) entry which is preliminary data.</text>
</comment>
<keyword evidence="3" id="KW-1185">Reference proteome</keyword>
<evidence type="ECO:0000259" key="1">
    <source>
        <dbReference type="Pfam" id="PF13439"/>
    </source>
</evidence>
<reference evidence="2 3" key="1">
    <citation type="submission" date="2024-07" db="EMBL/GenBank/DDBJ databases">
        <title>Uliginosibacterium paludis KCTC:42655.</title>
        <authorList>
            <person name="Kim M.K."/>
        </authorList>
    </citation>
    <scope>NUCLEOTIDE SEQUENCE [LARGE SCALE GENOMIC DNA]</scope>
    <source>
        <strain evidence="2 3">KCTC 42655</strain>
    </source>
</reference>
<dbReference type="GO" id="GO:0016757">
    <property type="term" value="F:glycosyltransferase activity"/>
    <property type="evidence" value="ECO:0007669"/>
    <property type="project" value="UniProtKB-KW"/>
</dbReference>
<dbReference type="PANTHER" id="PTHR12526:SF636">
    <property type="entry name" value="BLL3647 PROTEIN"/>
    <property type="match status" value="1"/>
</dbReference>
<protein>
    <submittedName>
        <fullName evidence="2">Glycosyltransferase</fullName>
        <ecNumber evidence="2">2.4.-.-</ecNumber>
    </submittedName>
</protein>
<evidence type="ECO:0000313" key="2">
    <source>
        <dbReference type="EMBL" id="MET1488198.1"/>
    </source>
</evidence>
<sequence>MRILYVTTGLGVGGAERALERLLPALAARGFTLAVVSLREPQPVGARLRELGIEVHELGMRPSRPSLAGLIRLWRVVRRFRPDVLQGWMYHGNLAAQLARLAAPRAKVLLSIHQTLARLELESLATRTVIRLDAWLSRFAASVLYVAQAAVAQHEAAGYARRALVLPNPLDTGVFRPDAQARAAVRQALGIGEAQFVMTLLGRFHPAKNHEGFLRAAACVAAERPEVVFLMAGLEVESANPTLAPLLAAPALQGRVRALGPRDDVPQLLAASDLLVLSSIQEALPNVVMEAMSCAVPCVVTDVGDAARMIGDTGWLVAPGDEAALAEAMVLALDEPATSLAQRAAAARNRAVTHFGLDAVTARHAALYRSLA</sequence>
<feature type="domain" description="Glycosyltransferase subfamily 4-like N-terminal" evidence="1">
    <location>
        <begin position="12"/>
        <end position="172"/>
    </location>
</feature>